<keyword evidence="10" id="KW-1185">Reference proteome</keyword>
<comment type="pathway">
    <text evidence="2">Secondary metabolite biosynthesis.</text>
</comment>
<feature type="domain" description="Wax synthase" evidence="8">
    <location>
        <begin position="238"/>
        <end position="314"/>
    </location>
</feature>
<evidence type="ECO:0000256" key="2">
    <source>
        <dbReference type="ARBA" id="ARBA00005179"/>
    </source>
</evidence>
<keyword evidence="4 9" id="KW-0808">Transferase</keyword>
<evidence type="ECO:0000256" key="6">
    <source>
        <dbReference type="ARBA" id="ARBA00022989"/>
    </source>
</evidence>
<dbReference type="Proteomes" id="UP000799770">
    <property type="component" value="Unassembled WGS sequence"/>
</dbReference>
<keyword evidence="5" id="KW-0812">Transmembrane</keyword>
<evidence type="ECO:0000256" key="5">
    <source>
        <dbReference type="ARBA" id="ARBA00022692"/>
    </source>
</evidence>
<dbReference type="Pfam" id="PF13813">
    <property type="entry name" value="MBOAT_2"/>
    <property type="match status" value="1"/>
</dbReference>
<organism evidence="9 10">
    <name type="scientific">Lophiotrema nucula</name>
    <dbReference type="NCBI Taxonomy" id="690887"/>
    <lineage>
        <taxon>Eukaryota</taxon>
        <taxon>Fungi</taxon>
        <taxon>Dikarya</taxon>
        <taxon>Ascomycota</taxon>
        <taxon>Pezizomycotina</taxon>
        <taxon>Dothideomycetes</taxon>
        <taxon>Pleosporomycetidae</taxon>
        <taxon>Pleosporales</taxon>
        <taxon>Lophiotremataceae</taxon>
        <taxon>Lophiotrema</taxon>
    </lineage>
</organism>
<dbReference type="PANTHER" id="PTHR31595:SF57">
    <property type="entry name" value="OS04G0481900 PROTEIN"/>
    <property type="match status" value="1"/>
</dbReference>
<dbReference type="AlphaFoldDB" id="A0A6A5ZE83"/>
<proteinExistence type="inferred from homology"/>
<dbReference type="InterPro" id="IPR032805">
    <property type="entry name" value="Wax_synthase_dom"/>
</dbReference>
<dbReference type="GO" id="GO:0008374">
    <property type="term" value="F:O-acyltransferase activity"/>
    <property type="evidence" value="ECO:0007669"/>
    <property type="project" value="InterPro"/>
</dbReference>
<protein>
    <submittedName>
        <fullName evidence="9">Membrane bound O-acyl transferase family-domain-containing protein</fullName>
    </submittedName>
</protein>
<accession>A0A6A5ZE83</accession>
<name>A0A6A5ZE83_9PLEO</name>
<evidence type="ECO:0000256" key="3">
    <source>
        <dbReference type="ARBA" id="ARBA00007282"/>
    </source>
</evidence>
<keyword evidence="6" id="KW-1133">Transmembrane helix</keyword>
<keyword evidence="7" id="KW-0472">Membrane</keyword>
<gene>
    <name evidence="9" type="ORF">BDV96DRAFT_611900</name>
</gene>
<dbReference type="OrthoDB" id="1077582at2759"/>
<evidence type="ECO:0000256" key="1">
    <source>
        <dbReference type="ARBA" id="ARBA00004141"/>
    </source>
</evidence>
<evidence type="ECO:0000256" key="4">
    <source>
        <dbReference type="ARBA" id="ARBA00022679"/>
    </source>
</evidence>
<sequence length="399" mass="46074">MADLPPLQKYQIPLLLLNNIFALSLKPGPFRILFTLPILILLAWQSVLREYEQYFGDEYPLNVMVWTCIFTYLDWILLSSPDRERWHRIHYGKTSDAGDKRDGKNDIVPQSFFSRAWWALRLAIQTRHIGWSQQVKNVRMEVDADYPRWKFIIRKTLRAAWMYLLTDTIYAYTASTQHGNYRGYENEKGIVGFTDLPLSRKFTLAWLQIILTYTSLEFFNTAAGVIAVATGLANPRDCPSSFGDLKETYTIRKAWGTAWHQNMRRFCSAPATFITRDILQLRKGSFASKYLQLFIAFAVSTSMHAGGVMLTHRSIAKGKYDVAYFMAQPVAILIEDHVIDLGRHLGLRDSPAWRMVGYIWTVAWFGLSTIRYADSMVSSGMWIHDKNMYRNVLGIGPEF</sequence>
<evidence type="ECO:0000313" key="10">
    <source>
        <dbReference type="Proteomes" id="UP000799770"/>
    </source>
</evidence>
<comment type="similarity">
    <text evidence="3">Belongs to the wax synthase family.</text>
</comment>
<dbReference type="GO" id="GO:0006629">
    <property type="term" value="P:lipid metabolic process"/>
    <property type="evidence" value="ECO:0007669"/>
    <property type="project" value="InterPro"/>
</dbReference>
<comment type="subcellular location">
    <subcellularLocation>
        <location evidence="1">Membrane</location>
        <topology evidence="1">Multi-pass membrane protein</topology>
    </subcellularLocation>
</comment>
<dbReference type="GO" id="GO:0016020">
    <property type="term" value="C:membrane"/>
    <property type="evidence" value="ECO:0007669"/>
    <property type="project" value="UniProtKB-SubCell"/>
</dbReference>
<dbReference type="EMBL" id="ML977320">
    <property type="protein sequence ID" value="KAF2116638.1"/>
    <property type="molecule type" value="Genomic_DNA"/>
</dbReference>
<evidence type="ECO:0000256" key="7">
    <source>
        <dbReference type="ARBA" id="ARBA00023136"/>
    </source>
</evidence>
<evidence type="ECO:0000313" key="9">
    <source>
        <dbReference type="EMBL" id="KAF2116638.1"/>
    </source>
</evidence>
<dbReference type="PANTHER" id="PTHR31595">
    <property type="entry name" value="LONG-CHAIN-ALCOHOL O-FATTY-ACYLTRANSFERASE 3-RELATED"/>
    <property type="match status" value="1"/>
</dbReference>
<dbReference type="InterPro" id="IPR044851">
    <property type="entry name" value="Wax_synthase"/>
</dbReference>
<evidence type="ECO:0000259" key="8">
    <source>
        <dbReference type="Pfam" id="PF13813"/>
    </source>
</evidence>
<reference evidence="9" key="1">
    <citation type="journal article" date="2020" name="Stud. Mycol.">
        <title>101 Dothideomycetes genomes: a test case for predicting lifestyles and emergence of pathogens.</title>
        <authorList>
            <person name="Haridas S."/>
            <person name="Albert R."/>
            <person name="Binder M."/>
            <person name="Bloem J."/>
            <person name="Labutti K."/>
            <person name="Salamov A."/>
            <person name="Andreopoulos B."/>
            <person name="Baker S."/>
            <person name="Barry K."/>
            <person name="Bills G."/>
            <person name="Bluhm B."/>
            <person name="Cannon C."/>
            <person name="Castanera R."/>
            <person name="Culley D."/>
            <person name="Daum C."/>
            <person name="Ezra D."/>
            <person name="Gonzalez J."/>
            <person name="Henrissat B."/>
            <person name="Kuo A."/>
            <person name="Liang C."/>
            <person name="Lipzen A."/>
            <person name="Lutzoni F."/>
            <person name="Magnuson J."/>
            <person name="Mondo S."/>
            <person name="Nolan M."/>
            <person name="Ohm R."/>
            <person name="Pangilinan J."/>
            <person name="Park H.-J."/>
            <person name="Ramirez L."/>
            <person name="Alfaro M."/>
            <person name="Sun H."/>
            <person name="Tritt A."/>
            <person name="Yoshinaga Y."/>
            <person name="Zwiers L.-H."/>
            <person name="Turgeon B."/>
            <person name="Goodwin S."/>
            <person name="Spatafora J."/>
            <person name="Crous P."/>
            <person name="Grigoriev I."/>
        </authorList>
    </citation>
    <scope>NUCLEOTIDE SEQUENCE</scope>
    <source>
        <strain evidence="9">CBS 627.86</strain>
    </source>
</reference>